<evidence type="ECO:0000256" key="1">
    <source>
        <dbReference type="SAM" id="MobiDB-lite"/>
    </source>
</evidence>
<evidence type="ECO:0000313" key="4">
    <source>
        <dbReference type="Proteomes" id="UP000605992"/>
    </source>
</evidence>
<accession>A0A8J3V9R4</accession>
<dbReference type="AlphaFoldDB" id="A0A8J3V9R4"/>
<proteinExistence type="predicted"/>
<keyword evidence="2" id="KW-0732">Signal</keyword>
<evidence type="ECO:0000313" key="3">
    <source>
        <dbReference type="EMBL" id="GII57556.1"/>
    </source>
</evidence>
<reference evidence="3" key="1">
    <citation type="submission" date="2021-01" db="EMBL/GenBank/DDBJ databases">
        <title>Whole genome shotgun sequence of Planotetraspora thailandica NBRC 104271.</title>
        <authorList>
            <person name="Komaki H."/>
            <person name="Tamura T."/>
        </authorList>
    </citation>
    <scope>NUCLEOTIDE SEQUENCE</scope>
    <source>
        <strain evidence="3">NBRC 104271</strain>
    </source>
</reference>
<feature type="region of interest" description="Disordered" evidence="1">
    <location>
        <begin position="172"/>
        <end position="207"/>
    </location>
</feature>
<sequence length="207" mass="20985">MTSTRHRRAIAVAGFFASIPALAACGAGFEANTNKAYAPTEAGVLMQDDGSTRTYGDKGIMISQAFVLGPDSGQQIAAGSSAPLHLTIVNRESAPDTLMGIASADGQLSSVTLPAPVPLLNDQAAKTPQATVDGLKEPLLGGESLKLTLQFANAGDITMWVPVVTRSREFATLPPAPTPTPTSLPTAPADTSGTTGTTPTPTGTPAG</sequence>
<feature type="chain" id="PRO_5035178542" description="Lipoprotein" evidence="2">
    <location>
        <begin position="24"/>
        <end position="207"/>
    </location>
</feature>
<keyword evidence="4" id="KW-1185">Reference proteome</keyword>
<feature type="signal peptide" evidence="2">
    <location>
        <begin position="1"/>
        <end position="23"/>
    </location>
</feature>
<comment type="caution">
    <text evidence="3">The sequence shown here is derived from an EMBL/GenBank/DDBJ whole genome shotgun (WGS) entry which is preliminary data.</text>
</comment>
<gene>
    <name evidence="3" type="ORF">Pth03_59450</name>
</gene>
<feature type="compositionally biased region" description="Low complexity" evidence="1">
    <location>
        <begin position="183"/>
        <end position="207"/>
    </location>
</feature>
<dbReference type="SUPFAM" id="SSF110087">
    <property type="entry name" value="DR1885-like metal-binding protein"/>
    <property type="match status" value="1"/>
</dbReference>
<dbReference type="PROSITE" id="PS51257">
    <property type="entry name" value="PROKAR_LIPOPROTEIN"/>
    <property type="match status" value="1"/>
</dbReference>
<dbReference type="Gene3D" id="2.60.40.1890">
    <property type="entry name" value="PCu(A)C copper chaperone"/>
    <property type="match status" value="1"/>
</dbReference>
<protein>
    <recommendedName>
        <fullName evidence="5">Lipoprotein</fullName>
    </recommendedName>
</protein>
<evidence type="ECO:0008006" key="5">
    <source>
        <dbReference type="Google" id="ProtNLM"/>
    </source>
</evidence>
<evidence type="ECO:0000256" key="2">
    <source>
        <dbReference type="SAM" id="SignalP"/>
    </source>
</evidence>
<dbReference type="Proteomes" id="UP000605992">
    <property type="component" value="Unassembled WGS sequence"/>
</dbReference>
<organism evidence="3 4">
    <name type="scientific">Planotetraspora thailandica</name>
    <dbReference type="NCBI Taxonomy" id="487172"/>
    <lineage>
        <taxon>Bacteria</taxon>
        <taxon>Bacillati</taxon>
        <taxon>Actinomycetota</taxon>
        <taxon>Actinomycetes</taxon>
        <taxon>Streptosporangiales</taxon>
        <taxon>Streptosporangiaceae</taxon>
        <taxon>Planotetraspora</taxon>
    </lineage>
</organism>
<dbReference type="EMBL" id="BOOR01000053">
    <property type="protein sequence ID" value="GII57556.1"/>
    <property type="molecule type" value="Genomic_DNA"/>
</dbReference>
<dbReference type="InterPro" id="IPR036182">
    <property type="entry name" value="PCuAC_sf"/>
</dbReference>
<dbReference type="RefSeq" id="WP_239119459.1">
    <property type="nucleotide sequence ID" value="NZ_BOOR01000053.1"/>
</dbReference>
<name>A0A8J3V9R4_9ACTN</name>